<reference evidence="2 3" key="2">
    <citation type="submission" date="2024-05" db="EMBL/GenBank/DDBJ databases">
        <authorList>
            <person name="Chen Y."/>
            <person name="Shah S."/>
            <person name="Dougan E. K."/>
            <person name="Thang M."/>
            <person name="Chan C."/>
        </authorList>
    </citation>
    <scope>NUCLEOTIDE SEQUENCE [LARGE SCALE GENOMIC DNA]</scope>
</reference>
<keyword evidence="3" id="KW-1185">Reference proteome</keyword>
<reference evidence="1" key="1">
    <citation type="submission" date="2022-10" db="EMBL/GenBank/DDBJ databases">
        <authorList>
            <person name="Chen Y."/>
            <person name="Dougan E. K."/>
            <person name="Chan C."/>
            <person name="Rhodes N."/>
            <person name="Thang M."/>
        </authorList>
    </citation>
    <scope>NUCLEOTIDE SEQUENCE</scope>
</reference>
<dbReference type="EMBL" id="CAMXCT030002020">
    <property type="protein sequence ID" value="CAL4782304.1"/>
    <property type="molecule type" value="Genomic_DNA"/>
</dbReference>
<evidence type="ECO:0000313" key="1">
    <source>
        <dbReference type="EMBL" id="CAI3994992.1"/>
    </source>
</evidence>
<dbReference type="AlphaFoldDB" id="A0A9P1CPX0"/>
<gene>
    <name evidence="1" type="ORF">C1SCF055_LOCUS21601</name>
</gene>
<proteinExistence type="predicted"/>
<accession>A0A9P1CPX0</accession>
<protein>
    <submittedName>
        <fullName evidence="1">Uncharacterized protein</fullName>
    </submittedName>
</protein>
<sequence>MDVSRAVAATYDCLDSWVVHSLTELQTGQFMSVDPYNNPFPRAASGAICGGFRAVLFGLKGDQKYIQRALKLTTSWVSDKCCMYCDAALSGPNLYSFFGENAPHRSTLKSTTDFIIHGCRPNPWIRIPGFDISIVMTDWLHLVDLAITPEMAGSALAELTKTDDVWRGESQEERLRLAGLAREALEMEILVYKIRPKYHQLDHLVIDQSMYCNPMATSTYDDEDFVGKTKKMAQMCQPLYLGYQCLERYAAYVCCRWLRQLTE</sequence>
<name>A0A9P1CPX0_9DINO</name>
<dbReference type="EMBL" id="CAMXCT020002020">
    <property type="protein sequence ID" value="CAL1148367.1"/>
    <property type="molecule type" value="Genomic_DNA"/>
</dbReference>
<comment type="caution">
    <text evidence="1">The sequence shown here is derived from an EMBL/GenBank/DDBJ whole genome shotgun (WGS) entry which is preliminary data.</text>
</comment>
<evidence type="ECO:0000313" key="3">
    <source>
        <dbReference type="Proteomes" id="UP001152797"/>
    </source>
</evidence>
<evidence type="ECO:0000313" key="2">
    <source>
        <dbReference type="EMBL" id="CAL4782304.1"/>
    </source>
</evidence>
<dbReference type="Proteomes" id="UP001152797">
    <property type="component" value="Unassembled WGS sequence"/>
</dbReference>
<dbReference type="EMBL" id="CAMXCT010002020">
    <property type="protein sequence ID" value="CAI3994992.1"/>
    <property type="molecule type" value="Genomic_DNA"/>
</dbReference>
<organism evidence="1">
    <name type="scientific">Cladocopium goreaui</name>
    <dbReference type="NCBI Taxonomy" id="2562237"/>
    <lineage>
        <taxon>Eukaryota</taxon>
        <taxon>Sar</taxon>
        <taxon>Alveolata</taxon>
        <taxon>Dinophyceae</taxon>
        <taxon>Suessiales</taxon>
        <taxon>Symbiodiniaceae</taxon>
        <taxon>Cladocopium</taxon>
    </lineage>
</organism>